<gene>
    <name evidence="2" type="ORF">OJ997_02945</name>
</gene>
<feature type="region of interest" description="Disordered" evidence="1">
    <location>
        <begin position="1"/>
        <end position="57"/>
    </location>
</feature>
<dbReference type="RefSeq" id="WP_270023508.1">
    <property type="nucleotide sequence ID" value="NZ_JAPDDP010000004.1"/>
</dbReference>
<dbReference type="Proteomes" id="UP001147653">
    <property type="component" value="Unassembled WGS sequence"/>
</dbReference>
<feature type="compositionally biased region" description="Basic and acidic residues" evidence="1">
    <location>
        <begin position="17"/>
        <end position="40"/>
    </location>
</feature>
<dbReference type="EMBL" id="JAPDDP010000004">
    <property type="protein sequence ID" value="MDA0179241.1"/>
    <property type="molecule type" value="Genomic_DNA"/>
</dbReference>
<dbReference type="AlphaFoldDB" id="A0A9X3S7J7"/>
<comment type="caution">
    <text evidence="2">The sequence shown here is derived from an EMBL/GenBank/DDBJ whole genome shotgun (WGS) entry which is preliminary data.</text>
</comment>
<evidence type="ECO:0000313" key="2">
    <source>
        <dbReference type="EMBL" id="MDA0179241.1"/>
    </source>
</evidence>
<evidence type="ECO:0000256" key="1">
    <source>
        <dbReference type="SAM" id="MobiDB-lite"/>
    </source>
</evidence>
<proteinExistence type="predicted"/>
<name>A0A9X3S7J7_9ACTN</name>
<protein>
    <submittedName>
        <fullName evidence="2">Uncharacterized protein</fullName>
    </submittedName>
</protein>
<reference evidence="2" key="1">
    <citation type="submission" date="2022-10" db="EMBL/GenBank/DDBJ databases">
        <title>The WGS of Solirubrobacter phytolaccae KCTC 29190.</title>
        <authorList>
            <person name="Jiang Z."/>
        </authorList>
    </citation>
    <scope>NUCLEOTIDE SEQUENCE</scope>
    <source>
        <strain evidence="2">KCTC 29190</strain>
    </source>
</reference>
<keyword evidence="3" id="KW-1185">Reference proteome</keyword>
<sequence length="57" mass="6315">MTPPKPGPRPRSASPAERSEEFAAHQQKLKDEAAERRRVAEANPTPKRKPRPSASRG</sequence>
<organism evidence="2 3">
    <name type="scientific">Solirubrobacter phytolaccae</name>
    <dbReference type="NCBI Taxonomy" id="1404360"/>
    <lineage>
        <taxon>Bacteria</taxon>
        <taxon>Bacillati</taxon>
        <taxon>Actinomycetota</taxon>
        <taxon>Thermoleophilia</taxon>
        <taxon>Solirubrobacterales</taxon>
        <taxon>Solirubrobacteraceae</taxon>
        <taxon>Solirubrobacter</taxon>
    </lineage>
</organism>
<accession>A0A9X3S7J7</accession>
<evidence type="ECO:0000313" key="3">
    <source>
        <dbReference type="Proteomes" id="UP001147653"/>
    </source>
</evidence>